<feature type="region of interest" description="Disordered" evidence="1">
    <location>
        <begin position="99"/>
        <end position="126"/>
    </location>
</feature>
<gene>
    <name evidence="2" type="ORF">B0I35DRAFT_446400</name>
</gene>
<feature type="compositionally biased region" description="Polar residues" evidence="1">
    <location>
        <begin position="24"/>
        <end position="80"/>
    </location>
</feature>
<feature type="region of interest" description="Disordered" evidence="1">
    <location>
        <begin position="1"/>
        <end position="80"/>
    </location>
</feature>
<reference evidence="2" key="1">
    <citation type="journal article" date="2021" name="Nat. Commun.">
        <title>Genetic determinants of endophytism in the Arabidopsis root mycobiome.</title>
        <authorList>
            <person name="Mesny F."/>
            <person name="Miyauchi S."/>
            <person name="Thiergart T."/>
            <person name="Pickel B."/>
            <person name="Atanasova L."/>
            <person name="Karlsson M."/>
            <person name="Huettel B."/>
            <person name="Barry K.W."/>
            <person name="Haridas S."/>
            <person name="Chen C."/>
            <person name="Bauer D."/>
            <person name="Andreopoulos W."/>
            <person name="Pangilinan J."/>
            <person name="LaButti K."/>
            <person name="Riley R."/>
            <person name="Lipzen A."/>
            <person name="Clum A."/>
            <person name="Drula E."/>
            <person name="Henrissat B."/>
            <person name="Kohler A."/>
            <person name="Grigoriev I.V."/>
            <person name="Martin F.M."/>
            <person name="Hacquard S."/>
        </authorList>
    </citation>
    <scope>NUCLEOTIDE SEQUENCE</scope>
    <source>
        <strain evidence="2">MPI-CAGE-CH-0235</strain>
    </source>
</reference>
<protein>
    <submittedName>
        <fullName evidence="2">Uncharacterized protein</fullName>
    </submittedName>
</protein>
<feature type="compositionally biased region" description="Basic and acidic residues" evidence="1">
    <location>
        <begin position="11"/>
        <end position="23"/>
    </location>
</feature>
<evidence type="ECO:0000256" key="1">
    <source>
        <dbReference type="SAM" id="MobiDB-lite"/>
    </source>
</evidence>
<organism evidence="2 3">
    <name type="scientific">Stachybotrys elegans</name>
    <dbReference type="NCBI Taxonomy" id="80388"/>
    <lineage>
        <taxon>Eukaryota</taxon>
        <taxon>Fungi</taxon>
        <taxon>Dikarya</taxon>
        <taxon>Ascomycota</taxon>
        <taxon>Pezizomycotina</taxon>
        <taxon>Sordariomycetes</taxon>
        <taxon>Hypocreomycetidae</taxon>
        <taxon>Hypocreales</taxon>
        <taxon>Stachybotryaceae</taxon>
        <taxon>Stachybotrys</taxon>
    </lineage>
</organism>
<dbReference type="Proteomes" id="UP000813444">
    <property type="component" value="Unassembled WGS sequence"/>
</dbReference>
<dbReference type="AlphaFoldDB" id="A0A8K0SDJ0"/>
<evidence type="ECO:0000313" key="3">
    <source>
        <dbReference type="Proteomes" id="UP000813444"/>
    </source>
</evidence>
<dbReference type="EMBL" id="JAGPNK010000030">
    <property type="protein sequence ID" value="KAH7303674.1"/>
    <property type="molecule type" value="Genomic_DNA"/>
</dbReference>
<comment type="caution">
    <text evidence="2">The sequence shown here is derived from an EMBL/GenBank/DDBJ whole genome shotgun (WGS) entry which is preliminary data.</text>
</comment>
<name>A0A8K0SDJ0_9HYPO</name>
<sequence length="154" mass="16533">MVQPEGTRGSDVNDRSADTDANRSGESVTTFQSTISVVSLSAPTFGSSMQNEESQNTPDETLENAPQNAPETITAPLPTTSDDTEAYLAIEDEPIVPQPAASPFVTATNDSPPRIPSAPRSNKPVLQPHLAFGQYESDKEIPKSRKRLLCCTVM</sequence>
<evidence type="ECO:0000313" key="2">
    <source>
        <dbReference type="EMBL" id="KAH7303674.1"/>
    </source>
</evidence>
<accession>A0A8K0SDJ0</accession>
<keyword evidence="3" id="KW-1185">Reference proteome</keyword>
<proteinExistence type="predicted"/>